<feature type="repeat" description="Solcar" evidence="6">
    <location>
        <begin position="975"/>
        <end position="1073"/>
    </location>
</feature>
<dbReference type="SUPFAM" id="SSF51206">
    <property type="entry name" value="cAMP-binding domain-like"/>
    <property type="match status" value="2"/>
</dbReference>
<feature type="domain" description="Cyclic nucleotide-binding" evidence="8">
    <location>
        <begin position="312"/>
        <end position="443"/>
    </location>
</feature>
<feature type="repeat" description="Solcar" evidence="6">
    <location>
        <begin position="873"/>
        <end position="962"/>
    </location>
</feature>
<dbReference type="SUPFAM" id="SSF103506">
    <property type="entry name" value="Mitochondrial carrier"/>
    <property type="match status" value="1"/>
</dbReference>
<comment type="subcellular location">
    <subcellularLocation>
        <location evidence="1">Membrane</location>
        <topology evidence="1">Multi-pass membrane protein</topology>
    </subcellularLocation>
</comment>
<dbReference type="InterPro" id="IPR002067">
    <property type="entry name" value="MCP"/>
</dbReference>
<feature type="coiled-coil region" evidence="7">
    <location>
        <begin position="152"/>
        <end position="211"/>
    </location>
</feature>
<gene>
    <name evidence="10" type="primary">Aste57867_12999</name>
    <name evidence="9" type="ORF">As57867_012951</name>
    <name evidence="10" type="ORF">ASTE57867_12999</name>
</gene>
<evidence type="ECO:0000256" key="2">
    <source>
        <dbReference type="ARBA" id="ARBA00022448"/>
    </source>
</evidence>
<organism evidence="10 11">
    <name type="scientific">Aphanomyces stellatus</name>
    <dbReference type="NCBI Taxonomy" id="120398"/>
    <lineage>
        <taxon>Eukaryota</taxon>
        <taxon>Sar</taxon>
        <taxon>Stramenopiles</taxon>
        <taxon>Oomycota</taxon>
        <taxon>Saprolegniomycetes</taxon>
        <taxon>Saprolegniales</taxon>
        <taxon>Verrucalvaceae</taxon>
        <taxon>Aphanomyces</taxon>
    </lineage>
</organism>
<evidence type="ECO:0000256" key="7">
    <source>
        <dbReference type="SAM" id="Coils"/>
    </source>
</evidence>
<dbReference type="InterPro" id="IPR000595">
    <property type="entry name" value="cNMP-bd_dom"/>
</dbReference>
<dbReference type="PROSITE" id="PS50042">
    <property type="entry name" value="CNMP_BINDING_3"/>
    <property type="match status" value="2"/>
</dbReference>
<keyword evidence="11" id="KW-1185">Reference proteome</keyword>
<dbReference type="Proteomes" id="UP000332933">
    <property type="component" value="Unassembled WGS sequence"/>
</dbReference>
<keyword evidence="2" id="KW-0813">Transport</keyword>
<dbReference type="GO" id="GO:0055085">
    <property type="term" value="P:transmembrane transport"/>
    <property type="evidence" value="ECO:0007669"/>
    <property type="project" value="InterPro"/>
</dbReference>
<feature type="repeat" description="Solcar" evidence="6">
    <location>
        <begin position="781"/>
        <end position="866"/>
    </location>
</feature>
<dbReference type="Gene3D" id="3.90.1720.10">
    <property type="entry name" value="endopeptidase domain like (from Nostoc punctiforme)"/>
    <property type="match status" value="1"/>
</dbReference>
<dbReference type="Gene3D" id="2.60.120.10">
    <property type="entry name" value="Jelly Rolls"/>
    <property type="match status" value="2"/>
</dbReference>
<evidence type="ECO:0000256" key="5">
    <source>
        <dbReference type="ARBA" id="ARBA00023136"/>
    </source>
</evidence>
<reference evidence="9" key="2">
    <citation type="submission" date="2019-06" db="EMBL/GenBank/DDBJ databases">
        <title>Genomics analysis of Aphanomyces spp. identifies a new class of oomycete effector associated with host adaptation.</title>
        <authorList>
            <person name="Gaulin E."/>
        </authorList>
    </citation>
    <scope>NUCLEOTIDE SEQUENCE</scope>
    <source>
        <strain evidence="9">CBS 578.67</strain>
    </source>
</reference>
<dbReference type="PRINTS" id="PR00926">
    <property type="entry name" value="MITOCARRIER"/>
</dbReference>
<evidence type="ECO:0000313" key="10">
    <source>
        <dbReference type="EMBL" id="VFT89845.1"/>
    </source>
</evidence>
<dbReference type="InterPro" id="IPR014710">
    <property type="entry name" value="RmlC-like_jellyroll"/>
</dbReference>
<dbReference type="OrthoDB" id="270584at2759"/>
<protein>
    <submittedName>
        <fullName evidence="10">Aste57867_12999 protein</fullName>
    </submittedName>
</protein>
<dbReference type="EMBL" id="CAADRA010005435">
    <property type="protein sequence ID" value="VFT89845.1"/>
    <property type="molecule type" value="Genomic_DNA"/>
</dbReference>
<keyword evidence="4" id="KW-0677">Repeat</keyword>
<evidence type="ECO:0000313" key="11">
    <source>
        <dbReference type="Proteomes" id="UP000332933"/>
    </source>
</evidence>
<dbReference type="CDD" id="cd00038">
    <property type="entry name" value="CAP_ED"/>
    <property type="match status" value="2"/>
</dbReference>
<dbReference type="Gene3D" id="1.50.40.10">
    <property type="entry name" value="Mitochondrial carrier domain"/>
    <property type="match status" value="1"/>
</dbReference>
<keyword evidence="5 6" id="KW-0472">Membrane</keyword>
<evidence type="ECO:0000256" key="3">
    <source>
        <dbReference type="ARBA" id="ARBA00022692"/>
    </source>
</evidence>
<dbReference type="EMBL" id="VJMH01005414">
    <property type="protein sequence ID" value="KAF0696241.1"/>
    <property type="molecule type" value="Genomic_DNA"/>
</dbReference>
<evidence type="ECO:0000256" key="1">
    <source>
        <dbReference type="ARBA" id="ARBA00004141"/>
    </source>
</evidence>
<keyword evidence="7" id="KW-0175">Coiled coil</keyword>
<evidence type="ECO:0000256" key="6">
    <source>
        <dbReference type="PROSITE-ProRule" id="PRU00282"/>
    </source>
</evidence>
<feature type="domain" description="Cyclic nucleotide-binding" evidence="8">
    <location>
        <begin position="472"/>
        <end position="572"/>
    </location>
</feature>
<dbReference type="Pfam" id="PF00153">
    <property type="entry name" value="Mito_carr"/>
    <property type="match status" value="3"/>
</dbReference>
<reference evidence="10 11" key="1">
    <citation type="submission" date="2019-03" db="EMBL/GenBank/DDBJ databases">
        <authorList>
            <person name="Gaulin E."/>
            <person name="Dumas B."/>
        </authorList>
    </citation>
    <scope>NUCLEOTIDE SEQUENCE [LARGE SCALE GENOMIC DNA]</scope>
    <source>
        <strain evidence="10">CBS 568.67</strain>
    </source>
</reference>
<dbReference type="InterPro" id="IPR023395">
    <property type="entry name" value="MCP_dom_sf"/>
</dbReference>
<dbReference type="Pfam" id="PF00027">
    <property type="entry name" value="cNMP_binding"/>
    <property type="match status" value="1"/>
</dbReference>
<dbReference type="InterPro" id="IPR038765">
    <property type="entry name" value="Papain-like_cys_pep_sf"/>
</dbReference>
<sequence>MTRPTKDAPGEDEEDLMKLLDQMQLDTGDVVLFDRKCSAMSLYGGLICYSAKAWGGTRWDHNGVVVKTDDGKLMFLEAAMTGVKLRPLIDRIRYSKSYEVRIQKVEVNRTPEFRQRAAEFVQRVIAQDIPYEDRVQVLINAGADFVPSRVAREQLFNDIVDLKRRMKTIQDDMTHRTKMSPFEQNSLRTELQHLREQHDALVEQLDATERSVFENKASKADATRYFCSQLVAALYQHVGLLLPYPAANSYRPHNFSETSDYVKLQNASWLPEISLREKLAETRARLVDTAVSAPPPPAALEKIVHSLRRHAVFHSFTETELRALAATFQRKRFASGQVVFYQGMTGDFFYVIDSGTVDVLVDYDAYSTQLASTKDAAEPVAKLRRNQSSSFHDATAARNFVHVATNGPGNAFGDSALMYGTPRRATVKCSDELVAYALDKDAFTAAVKAHPAATQSLAERQFLMQTLANHPLFASVSEQAQAAAVRKVRRCFSLQFPKGATVLEQGQFGDYFYVVEKGSCAITRHHADGGEEFLDRIVGRGDAFGEAALLYNSRRGASVHAVEDSKIWCMVRLDRSILLSTTRSGSTTLLDIFNKTASDHDDETGQSFLTKDDIAHLFEDPSGVQTAQTLLFPDDLSKINFSQFAHFHMCLEAYSSRTFNPLLAEAMYRSLRGPRHADHVLTSAALPSRLDIPATATPQLQKYFGKASPNEPITYHDCVAACQAWSTNPKLAPTAISALLTLLHRDLQLLEEKWKHTAFDMKSPAKTSQTTSEAPVPFRSLFSFQDVLAAIVAGVFARSATAPLERLKLARQVGLLPANINVVQSFQRMARVAGWQSLFAGNFMHCVKTAPSFPLKLVACDLFRQHFHDLGFNAEVKNALAGGCAGVTVQAVLYPLDVIRGRMALQQILTPTKVYPTVASCIHSMYVHEGIGAFYRGFAAASLGVFPYIGLNFAVYEFLRPWLVVQQQHPHRPADHAVSSAVAGQIACALGASVTAQVATFPLDVVRRKMQMQGAWLAPHAWPTYTSTWDCFRQTAREASYGAAFYRGLAPNCIKALPASVLSFVAYEALRQGGE</sequence>
<dbReference type="InterPro" id="IPR018490">
    <property type="entry name" value="cNMP-bd_dom_sf"/>
</dbReference>
<evidence type="ECO:0000259" key="8">
    <source>
        <dbReference type="PROSITE" id="PS50042"/>
    </source>
</evidence>
<dbReference type="PANTHER" id="PTHR24089">
    <property type="entry name" value="SOLUTE CARRIER FAMILY 25"/>
    <property type="match status" value="1"/>
</dbReference>
<dbReference type="InterPro" id="IPR018108">
    <property type="entry name" value="MCP_transmembrane"/>
</dbReference>
<dbReference type="PROSITE" id="PS50920">
    <property type="entry name" value="SOLCAR"/>
    <property type="match status" value="3"/>
</dbReference>
<dbReference type="AlphaFoldDB" id="A0A485KX26"/>
<evidence type="ECO:0000313" key="9">
    <source>
        <dbReference type="EMBL" id="KAF0696241.1"/>
    </source>
</evidence>
<name>A0A485KX26_9STRA</name>
<accession>A0A485KX26</accession>
<evidence type="ECO:0000256" key="4">
    <source>
        <dbReference type="ARBA" id="ARBA00022737"/>
    </source>
</evidence>
<keyword evidence="3 6" id="KW-0812">Transmembrane</keyword>
<dbReference type="GO" id="GO:0016020">
    <property type="term" value="C:membrane"/>
    <property type="evidence" value="ECO:0007669"/>
    <property type="project" value="UniProtKB-SubCell"/>
</dbReference>
<dbReference type="SUPFAM" id="SSF54001">
    <property type="entry name" value="Cysteine proteinases"/>
    <property type="match status" value="1"/>
</dbReference>
<proteinExistence type="predicted"/>
<dbReference type="SMART" id="SM00100">
    <property type="entry name" value="cNMP"/>
    <property type="match status" value="2"/>
</dbReference>